<feature type="domain" description="Amidohydrolase-related" evidence="2">
    <location>
        <begin position="30"/>
        <end position="388"/>
    </location>
</feature>
<reference evidence="3" key="1">
    <citation type="submission" date="2021-01" db="EMBL/GenBank/DDBJ databases">
        <authorList>
            <person name="Corre E."/>
            <person name="Pelletier E."/>
            <person name="Niang G."/>
            <person name="Scheremetjew M."/>
            <person name="Finn R."/>
            <person name="Kale V."/>
            <person name="Holt S."/>
            <person name="Cochrane G."/>
            <person name="Meng A."/>
            <person name="Brown T."/>
            <person name="Cohen L."/>
        </authorList>
    </citation>
    <scope>NUCLEOTIDE SEQUENCE</scope>
    <source>
        <strain evidence="3">GSBS06</strain>
    </source>
</reference>
<dbReference type="InterPro" id="IPR032466">
    <property type="entry name" value="Metal_Hydrolase"/>
</dbReference>
<dbReference type="PANTHER" id="PTHR43569">
    <property type="entry name" value="AMIDOHYDROLASE"/>
    <property type="match status" value="1"/>
</dbReference>
<dbReference type="Pfam" id="PF04909">
    <property type="entry name" value="Amidohydro_2"/>
    <property type="match status" value="1"/>
</dbReference>
<dbReference type="InterPro" id="IPR006680">
    <property type="entry name" value="Amidohydro-rel"/>
</dbReference>
<dbReference type="SUPFAM" id="SSF51556">
    <property type="entry name" value="Metallo-dependent hydrolases"/>
    <property type="match status" value="1"/>
</dbReference>
<dbReference type="Gene3D" id="3.20.20.140">
    <property type="entry name" value="Metal-dependent hydrolases"/>
    <property type="match status" value="1"/>
</dbReference>
<protein>
    <recommendedName>
        <fullName evidence="2">Amidohydrolase-related domain-containing protein</fullName>
    </recommendedName>
</protein>
<dbReference type="GO" id="GO:0016787">
    <property type="term" value="F:hydrolase activity"/>
    <property type="evidence" value="ECO:0007669"/>
    <property type="project" value="InterPro"/>
</dbReference>
<evidence type="ECO:0000313" key="3">
    <source>
        <dbReference type="EMBL" id="CAE0443295.1"/>
    </source>
</evidence>
<organism evidence="3">
    <name type="scientific">Aplanochytrium stocchinoi</name>
    <dbReference type="NCBI Taxonomy" id="215587"/>
    <lineage>
        <taxon>Eukaryota</taxon>
        <taxon>Sar</taxon>
        <taxon>Stramenopiles</taxon>
        <taxon>Bigyra</taxon>
        <taxon>Labyrinthulomycetes</taxon>
        <taxon>Thraustochytrida</taxon>
        <taxon>Thraustochytriidae</taxon>
        <taxon>Aplanochytrium</taxon>
    </lineage>
</organism>
<proteinExistence type="inferred from homology"/>
<accession>A0A7S3PLH4</accession>
<dbReference type="AlphaFoldDB" id="A0A7S3PLH4"/>
<comment type="similarity">
    <text evidence="1">Belongs to the metallo-dependent hydrolases superfamily.</text>
</comment>
<evidence type="ECO:0000256" key="1">
    <source>
        <dbReference type="ARBA" id="ARBA00038310"/>
    </source>
</evidence>
<dbReference type="EMBL" id="HBIN01017545">
    <property type="protein sequence ID" value="CAE0443295.1"/>
    <property type="molecule type" value="Transcribed_RNA"/>
</dbReference>
<evidence type="ECO:0000259" key="2">
    <source>
        <dbReference type="Pfam" id="PF04909"/>
    </source>
</evidence>
<gene>
    <name evidence="3" type="ORF">ASTO00021_LOCUS13389</name>
</gene>
<sequence>MCSCSKSLTLKEWHDLVEAEEAIEPGLEIIDPHHHLWDPFSEDRGVVSSLAKMFSCMSQSTQETIVSLLFPKPLLHVFGKKHLVFEKYAMDDLAADFGGHNVIKTVQIESWLKKPEWYKGMPSEAQQKAQFDEALKEAKLNYSYTQTHNGFPQGFVGHLNLKVGKQKALKQLDELLEANPNLKGIRHSGTFHKSKQLKGMSQPEGEHEGMYLSSEFQDGFAALGEKGMTFDAYVWHTQLGELSTLASNFPNVSIVLNHIGQPLGVGPHKGSKEQVMEDWKKGMTELAQNQNVYCKLSGIMPTLGFGFETRKAPPSSDEIVDVIKPYYEHCINSFGVDRCMFASNFPVDKVSCSYVVVFNAYKKLCNQLGISEEDKAKLFKNNAAKFYSLE</sequence>
<dbReference type="InterPro" id="IPR052350">
    <property type="entry name" value="Metallo-dep_Lactonases"/>
</dbReference>
<dbReference type="PANTHER" id="PTHR43569:SF1">
    <property type="entry name" value="BLL3371 PROTEIN"/>
    <property type="match status" value="1"/>
</dbReference>
<name>A0A7S3PLH4_9STRA</name>